<sequence>MRKYLSGVVVVGACVLQVPVQAQMAPAARVVPGTQVWLIPPPGFGPAPGFTGLRRGDAALQVLDLKGSNYYAQAGSFNKARFEGRGGSVLAYQEVQGGAYPARLVRVRLSPAQESTQLLFGDSTFAVLLDARYPAADTALARQLHRSLLSATYQKTGSAPSQGVAVFVLDEKKSPFSLLEAHNGRYLYTVGGQRPSGTNLEPQVTVTTHFYNPSITAADISRQVLSQRTDLTGFTARKMTSGKVNDLITYETEGFAQLKGQRVLVYQQVTIIGSTAVAMQAIASQDPETTLVQFKSLTHSITARK</sequence>
<organism evidence="2 3">
    <name type="scientific">Hymenobacter metallilatus</name>
    <dbReference type="NCBI Taxonomy" id="2493666"/>
    <lineage>
        <taxon>Bacteria</taxon>
        <taxon>Pseudomonadati</taxon>
        <taxon>Bacteroidota</taxon>
        <taxon>Cytophagia</taxon>
        <taxon>Cytophagales</taxon>
        <taxon>Hymenobacteraceae</taxon>
        <taxon>Hymenobacter</taxon>
    </lineage>
</organism>
<evidence type="ECO:0000313" key="3">
    <source>
        <dbReference type="Proteomes" id="UP000280066"/>
    </source>
</evidence>
<evidence type="ECO:0000313" key="2">
    <source>
        <dbReference type="EMBL" id="RSK34023.1"/>
    </source>
</evidence>
<dbReference type="Proteomes" id="UP000280066">
    <property type="component" value="Unassembled WGS sequence"/>
</dbReference>
<reference evidence="2 3" key="1">
    <citation type="submission" date="2018-12" db="EMBL/GenBank/DDBJ databases">
        <authorList>
            <person name="Feng G."/>
            <person name="Zhu H."/>
        </authorList>
    </citation>
    <scope>NUCLEOTIDE SEQUENCE [LARGE SCALE GENOMIC DNA]</scope>
    <source>
        <strain evidence="2 3">9PBR-2</strain>
    </source>
</reference>
<dbReference type="EMBL" id="RWIS01000005">
    <property type="protein sequence ID" value="RSK34023.1"/>
    <property type="molecule type" value="Genomic_DNA"/>
</dbReference>
<feature type="signal peptide" evidence="1">
    <location>
        <begin position="1"/>
        <end position="22"/>
    </location>
</feature>
<dbReference type="RefSeq" id="WP_125429250.1">
    <property type="nucleotide sequence ID" value="NZ_RWIS01000005.1"/>
</dbReference>
<comment type="caution">
    <text evidence="2">The sequence shown here is derived from an EMBL/GenBank/DDBJ whole genome shotgun (WGS) entry which is preliminary data.</text>
</comment>
<proteinExistence type="predicted"/>
<protein>
    <recommendedName>
        <fullName evidence="4">DUF1795 domain-containing protein</fullName>
    </recommendedName>
</protein>
<dbReference type="AlphaFoldDB" id="A0A3R9M9N5"/>
<feature type="chain" id="PRO_5018718045" description="DUF1795 domain-containing protein" evidence="1">
    <location>
        <begin position="23"/>
        <end position="305"/>
    </location>
</feature>
<keyword evidence="3" id="KW-1185">Reference proteome</keyword>
<dbReference type="OrthoDB" id="1492980at2"/>
<evidence type="ECO:0008006" key="4">
    <source>
        <dbReference type="Google" id="ProtNLM"/>
    </source>
</evidence>
<evidence type="ECO:0000256" key="1">
    <source>
        <dbReference type="SAM" id="SignalP"/>
    </source>
</evidence>
<accession>A0A3R9M9N5</accession>
<name>A0A3R9M9N5_9BACT</name>
<gene>
    <name evidence="2" type="ORF">EI290_09990</name>
</gene>
<keyword evidence="1" id="KW-0732">Signal</keyword>